<keyword evidence="6" id="KW-1185">Reference proteome</keyword>
<organism evidence="5 6">
    <name type="scientific">Diploscapter pachys</name>
    <dbReference type="NCBI Taxonomy" id="2018661"/>
    <lineage>
        <taxon>Eukaryota</taxon>
        <taxon>Metazoa</taxon>
        <taxon>Ecdysozoa</taxon>
        <taxon>Nematoda</taxon>
        <taxon>Chromadorea</taxon>
        <taxon>Rhabditida</taxon>
        <taxon>Rhabditina</taxon>
        <taxon>Rhabditomorpha</taxon>
        <taxon>Rhabditoidea</taxon>
        <taxon>Rhabditidae</taxon>
        <taxon>Diploscapter</taxon>
    </lineage>
</organism>
<evidence type="ECO:0000256" key="3">
    <source>
        <dbReference type="ARBA" id="ARBA00023163"/>
    </source>
</evidence>
<dbReference type="NCBIfam" id="TIGR01409">
    <property type="entry name" value="TAT_signal_seq"/>
    <property type="match status" value="1"/>
</dbReference>
<dbReference type="PROSITE" id="PS51118">
    <property type="entry name" value="HTH_HXLR"/>
    <property type="match status" value="1"/>
</dbReference>
<comment type="caution">
    <text evidence="5">The sequence shown here is derived from an EMBL/GenBank/DDBJ whole genome shotgun (WGS) entry which is preliminary data.</text>
</comment>
<dbReference type="Pfam" id="PF01522">
    <property type="entry name" value="Polysacc_deac_1"/>
    <property type="match status" value="1"/>
</dbReference>
<reference evidence="5 6" key="1">
    <citation type="journal article" date="2017" name="Curr. Biol.">
        <title>Genome architecture and evolution of a unichromosomal asexual nematode.</title>
        <authorList>
            <person name="Fradin H."/>
            <person name="Zegar C."/>
            <person name="Gutwein M."/>
            <person name="Lucas J."/>
            <person name="Kovtun M."/>
            <person name="Corcoran D."/>
            <person name="Baugh L.R."/>
            <person name="Kiontke K."/>
            <person name="Gunsalus K."/>
            <person name="Fitch D.H."/>
            <person name="Piano F."/>
        </authorList>
    </citation>
    <scope>NUCLEOTIDE SEQUENCE [LARGE SCALE GENOMIC DNA]</scope>
    <source>
        <strain evidence="5">PF1309</strain>
    </source>
</reference>
<dbReference type="InterPro" id="IPR002509">
    <property type="entry name" value="NODB_dom"/>
</dbReference>
<dbReference type="InterPro" id="IPR011330">
    <property type="entry name" value="Glyco_hydro/deAcase_b/a-brl"/>
</dbReference>
<dbReference type="Proteomes" id="UP000218231">
    <property type="component" value="Unassembled WGS sequence"/>
</dbReference>
<evidence type="ECO:0000313" key="6">
    <source>
        <dbReference type="Proteomes" id="UP000218231"/>
    </source>
</evidence>
<evidence type="ECO:0000313" key="5">
    <source>
        <dbReference type="EMBL" id="PAV71400.1"/>
    </source>
</evidence>
<dbReference type="EMBL" id="LIAE01009044">
    <property type="protein sequence ID" value="PAV71400.1"/>
    <property type="molecule type" value="Genomic_DNA"/>
</dbReference>
<keyword evidence="2" id="KW-0238">DNA-binding</keyword>
<dbReference type="GO" id="GO:0005975">
    <property type="term" value="P:carbohydrate metabolic process"/>
    <property type="evidence" value="ECO:0007669"/>
    <property type="project" value="InterPro"/>
</dbReference>
<dbReference type="PROSITE" id="PS51318">
    <property type="entry name" value="TAT"/>
    <property type="match status" value="1"/>
</dbReference>
<dbReference type="InterPro" id="IPR002577">
    <property type="entry name" value="HTH_HxlR"/>
</dbReference>
<dbReference type="InterPro" id="IPR036388">
    <property type="entry name" value="WH-like_DNA-bd_sf"/>
</dbReference>
<evidence type="ECO:0000259" key="4">
    <source>
        <dbReference type="PROSITE" id="PS51118"/>
    </source>
</evidence>
<evidence type="ECO:0000256" key="1">
    <source>
        <dbReference type="ARBA" id="ARBA00023015"/>
    </source>
</evidence>
<dbReference type="AlphaFoldDB" id="A0A2A2KBY6"/>
<dbReference type="GO" id="GO:0003677">
    <property type="term" value="F:DNA binding"/>
    <property type="evidence" value="ECO:0007669"/>
    <property type="project" value="UniProtKB-KW"/>
</dbReference>
<sequence>MTSRRDFMKGTLAGGIAVAAGAVLAQEPGSSTGAPPDSAGGKGFWPNGAQLAVEAYPELAAEVVRRGHEAAGHGLHWAPQYSLTPAEERRQYEQASAIIERVTGQRPRPTNPAWRMNARLSSRCQSSAIRPSATRWALGRLWSTTGVAGATSSPALPGLAAALSSSRRLERDGLVERQVYPTVPPTVEYALTELGATLGGTVERLAQWAESNMPAILLARQLYDQYSE</sequence>
<dbReference type="Gene3D" id="3.20.20.370">
    <property type="entry name" value="Glycoside hydrolase/deacetylase"/>
    <property type="match status" value="1"/>
</dbReference>
<dbReference type="InterPro" id="IPR036390">
    <property type="entry name" value="WH_DNA-bd_sf"/>
</dbReference>
<name>A0A2A2KBY6_9BILA</name>
<protein>
    <recommendedName>
        <fullName evidence="4">HTH hxlR-type domain-containing protein</fullName>
    </recommendedName>
</protein>
<keyword evidence="3" id="KW-0804">Transcription</keyword>
<dbReference type="GO" id="GO:0016810">
    <property type="term" value="F:hydrolase activity, acting on carbon-nitrogen (but not peptide) bonds"/>
    <property type="evidence" value="ECO:0007669"/>
    <property type="project" value="InterPro"/>
</dbReference>
<proteinExistence type="predicted"/>
<dbReference type="SUPFAM" id="SSF88713">
    <property type="entry name" value="Glycoside hydrolase/deacetylase"/>
    <property type="match status" value="1"/>
</dbReference>
<dbReference type="InterPro" id="IPR006311">
    <property type="entry name" value="TAT_signal"/>
</dbReference>
<keyword evidence="1" id="KW-0805">Transcription regulation</keyword>
<dbReference type="Gene3D" id="1.10.10.10">
    <property type="entry name" value="Winged helix-like DNA-binding domain superfamily/Winged helix DNA-binding domain"/>
    <property type="match status" value="1"/>
</dbReference>
<dbReference type="SUPFAM" id="SSF46785">
    <property type="entry name" value="Winged helix' DNA-binding domain"/>
    <property type="match status" value="1"/>
</dbReference>
<feature type="domain" description="HTH hxlR-type" evidence="4">
    <location>
        <begin position="121"/>
        <end position="217"/>
    </location>
</feature>
<gene>
    <name evidence="5" type="ORF">WR25_20177</name>
</gene>
<evidence type="ECO:0000256" key="2">
    <source>
        <dbReference type="ARBA" id="ARBA00023125"/>
    </source>
</evidence>
<accession>A0A2A2KBY6</accession>
<dbReference type="PANTHER" id="PTHR33204:SF18">
    <property type="entry name" value="TRANSCRIPTIONAL REGULATORY PROTEIN"/>
    <property type="match status" value="1"/>
</dbReference>
<dbReference type="InterPro" id="IPR019546">
    <property type="entry name" value="TAT_signal_bac_arc"/>
</dbReference>
<dbReference type="Pfam" id="PF01638">
    <property type="entry name" value="HxlR"/>
    <property type="match status" value="1"/>
</dbReference>
<dbReference type="PANTHER" id="PTHR33204">
    <property type="entry name" value="TRANSCRIPTIONAL REGULATOR, MARR FAMILY"/>
    <property type="match status" value="1"/>
</dbReference>